<dbReference type="AlphaFoldDB" id="A7I8G6"/>
<accession>A7I8G6</accession>
<name>A7I8G6_METB6</name>
<evidence type="ECO:0000313" key="1">
    <source>
        <dbReference type="EMBL" id="ABS56027.1"/>
    </source>
</evidence>
<evidence type="ECO:0000313" key="2">
    <source>
        <dbReference type="Proteomes" id="UP000002408"/>
    </source>
</evidence>
<reference evidence="2" key="1">
    <citation type="journal article" date="2015" name="Microbiology">
        <title>Genome of Methanoregula boonei 6A8 reveals adaptations to oligotrophic peatland environments.</title>
        <authorList>
            <person name="Braeuer S."/>
            <person name="Cadillo-Quiroz H."/>
            <person name="Kyrpides N."/>
            <person name="Woyke T."/>
            <person name="Goodwin L."/>
            <person name="Detter C."/>
            <person name="Podell S."/>
            <person name="Yavitt J.B."/>
            <person name="Zinder S.H."/>
        </authorList>
    </citation>
    <scope>NUCLEOTIDE SEQUENCE [LARGE SCALE GENOMIC DNA]</scope>
    <source>
        <strain evidence="2">DSM 21154 / JCM 14090 / 6A8</strain>
    </source>
</reference>
<dbReference type="eggNOG" id="arCOG12698">
    <property type="taxonomic scope" value="Archaea"/>
</dbReference>
<sequence length="130" mass="14759">MPADPHREVLRLLSDRMVREGGFGDYLLSEQFSRFCKNYDIYEIWSGLLTNAGDRPDLYGIDTTCNAFFLLLQHILRGRSAEFPRILAGLLADYAKKPLDPLFVSAIRQDLTRLGYPPNDVDDTFSAVSL</sequence>
<gene>
    <name evidence="1" type="ordered locus">Mboo_1509</name>
</gene>
<organism evidence="1 2">
    <name type="scientific">Methanoregula boonei (strain DSM 21154 / JCM 14090 / 6A8)</name>
    <dbReference type="NCBI Taxonomy" id="456442"/>
    <lineage>
        <taxon>Archaea</taxon>
        <taxon>Methanobacteriati</taxon>
        <taxon>Methanobacteriota</taxon>
        <taxon>Stenosarchaea group</taxon>
        <taxon>Methanomicrobia</taxon>
        <taxon>Methanomicrobiales</taxon>
        <taxon>Methanoregulaceae</taxon>
        <taxon>Methanoregula</taxon>
    </lineage>
</organism>
<dbReference type="KEGG" id="mbn:Mboo_1509"/>
<protein>
    <submittedName>
        <fullName evidence="1">Uncharacterized protein</fullName>
    </submittedName>
</protein>
<keyword evidence="2" id="KW-1185">Reference proteome</keyword>
<dbReference type="Proteomes" id="UP000002408">
    <property type="component" value="Chromosome"/>
</dbReference>
<dbReference type="GeneID" id="5412039"/>
<dbReference type="EMBL" id="CP000780">
    <property type="protein sequence ID" value="ABS56027.1"/>
    <property type="molecule type" value="Genomic_DNA"/>
</dbReference>
<dbReference type="HOGENOM" id="CLU_1933246_0_0_2"/>
<dbReference type="RefSeq" id="WP_012107067.1">
    <property type="nucleotide sequence ID" value="NC_009712.1"/>
</dbReference>
<proteinExistence type="predicted"/>